<organism evidence="14 15">
    <name type="scientific">Caenorhabditis briggsae</name>
    <dbReference type="NCBI Taxonomy" id="6238"/>
    <lineage>
        <taxon>Eukaryota</taxon>
        <taxon>Metazoa</taxon>
        <taxon>Ecdysozoa</taxon>
        <taxon>Nematoda</taxon>
        <taxon>Chromadorea</taxon>
        <taxon>Rhabditida</taxon>
        <taxon>Rhabditina</taxon>
        <taxon>Rhabditomorpha</taxon>
        <taxon>Rhabditoidea</taxon>
        <taxon>Rhabditidae</taxon>
        <taxon>Peloderinae</taxon>
        <taxon>Caenorhabditis</taxon>
    </lineage>
</organism>
<dbReference type="SUPFAM" id="SSF48508">
    <property type="entry name" value="Nuclear receptor ligand-binding domain"/>
    <property type="match status" value="1"/>
</dbReference>
<proteinExistence type="inferred from homology"/>
<dbReference type="SUPFAM" id="SSF57716">
    <property type="entry name" value="Glucocorticoid receptor-like (DNA-binding domain)"/>
    <property type="match status" value="1"/>
</dbReference>
<dbReference type="Proteomes" id="UP000827892">
    <property type="component" value="Chromosome V"/>
</dbReference>
<keyword evidence="4" id="KW-0863">Zinc-finger</keyword>
<accession>A0AAE9D1R2</accession>
<evidence type="ECO:0000256" key="4">
    <source>
        <dbReference type="ARBA" id="ARBA00022771"/>
    </source>
</evidence>
<dbReference type="GO" id="GO:0008270">
    <property type="term" value="F:zinc ion binding"/>
    <property type="evidence" value="ECO:0007669"/>
    <property type="project" value="UniProtKB-KW"/>
</dbReference>
<feature type="transmembrane region" description="Helical" evidence="11">
    <location>
        <begin position="536"/>
        <end position="556"/>
    </location>
</feature>
<evidence type="ECO:0000256" key="1">
    <source>
        <dbReference type="ARBA" id="ARBA00004123"/>
    </source>
</evidence>
<keyword evidence="7" id="KW-0238">DNA-binding</keyword>
<sequence length="634" mass="73588">MMSPIPMTHLNLTEEQHLNMPYLLPPEPIPCEICTYPSHGYHFKVMSCRACAAFFRRSLLARLRYICKGRMNDCPIDSTVRYFCKLCRFQKCLKAGMNADKIQQNRDPISSKVPGTSNDFEAPSIDESVKKSMFNGPLYDFQTFIAEIRQIFSDKENFDEKLPPLRELEKGLKFIRRNQKRIDLKILEEINFEIITETRLNVIKTSATWLMYSEFFRELSEKEKMLILKTTWHVWGRLELLTVSVEILGEKVSREKVVFVSKSHAVYLVEVFRNNLMELDPKEAEDVDKELQPLFFTVFDDVAKKLSILKPNLIEQAYLLWQMIWCVAGKILYESHLEAGEQFLNSLSSDLHDFYKNDLRIVKYSERLLQMMSVIRSMQKTYIDIHRVYHTVSSVFVVFKDIHEENYIPVWVHYWLLVVYTGCYGFCMGIFGIHFFYRFLAIYGHSKILKTFDTWKLFLWLLIPPIFAFIWAITVGICFAPTPETSLEIQQSILESYDLKIDQIVYIAAFIWPKNPGTGRKQLNLRPAIGIGIEELIVTVIPLLLLHIPVSGLFMFPILDSDLGFLTGFVTITIAIYPAIDPLPTMFIIENYRKAIFGFFTAVFCCRTSSNKMVETSSFAEGGGQQITMRTLAT</sequence>
<dbReference type="InterPro" id="IPR035500">
    <property type="entry name" value="NHR-like_dom_sf"/>
</dbReference>
<dbReference type="SMART" id="SM00430">
    <property type="entry name" value="HOLI"/>
    <property type="match status" value="1"/>
</dbReference>
<evidence type="ECO:0000256" key="3">
    <source>
        <dbReference type="ARBA" id="ARBA00022723"/>
    </source>
</evidence>
<gene>
    <name evidence="14" type="ORF">L3Y34_009593</name>
</gene>
<dbReference type="SMART" id="SM00399">
    <property type="entry name" value="ZnF_C4"/>
    <property type="match status" value="1"/>
</dbReference>
<dbReference type="PRINTS" id="PR00047">
    <property type="entry name" value="STROIDFINGER"/>
</dbReference>
<feature type="transmembrane region" description="Helical" evidence="11">
    <location>
        <begin position="563"/>
        <end position="580"/>
    </location>
</feature>
<dbReference type="PANTHER" id="PTHR45680">
    <property type="entry name" value="NUCLEAR HORMONE RECEPTOR FAMILY"/>
    <property type="match status" value="1"/>
</dbReference>
<dbReference type="PROSITE" id="PS51030">
    <property type="entry name" value="NUCLEAR_REC_DBD_2"/>
    <property type="match status" value="1"/>
</dbReference>
<evidence type="ECO:0000313" key="15">
    <source>
        <dbReference type="Proteomes" id="UP000827892"/>
    </source>
</evidence>
<dbReference type="InterPro" id="IPR051152">
    <property type="entry name" value="C.elegans_Orphan_NR"/>
</dbReference>
<evidence type="ECO:0000256" key="8">
    <source>
        <dbReference type="ARBA" id="ARBA00023163"/>
    </source>
</evidence>
<keyword evidence="11" id="KW-1133">Transmembrane helix</keyword>
<dbReference type="Gene3D" id="1.10.565.10">
    <property type="entry name" value="Retinoid X Receptor"/>
    <property type="match status" value="1"/>
</dbReference>
<dbReference type="InterPro" id="IPR013088">
    <property type="entry name" value="Znf_NHR/GATA"/>
</dbReference>
<dbReference type="Pfam" id="PF10326">
    <property type="entry name" value="7TM_GPCR_Str"/>
    <property type="match status" value="2"/>
</dbReference>
<keyword evidence="9" id="KW-0675">Receptor</keyword>
<evidence type="ECO:0000256" key="10">
    <source>
        <dbReference type="ARBA" id="ARBA00023242"/>
    </source>
</evidence>
<dbReference type="InterPro" id="IPR049636">
    <property type="entry name" value="HNF4-like_DBD"/>
</dbReference>
<dbReference type="PROSITE" id="PS51843">
    <property type="entry name" value="NR_LBD"/>
    <property type="match status" value="1"/>
</dbReference>
<evidence type="ECO:0000256" key="5">
    <source>
        <dbReference type="ARBA" id="ARBA00022833"/>
    </source>
</evidence>
<dbReference type="Pfam" id="PF00105">
    <property type="entry name" value="zf-C4"/>
    <property type="match status" value="1"/>
</dbReference>
<evidence type="ECO:0000256" key="9">
    <source>
        <dbReference type="ARBA" id="ARBA00023170"/>
    </source>
</evidence>
<dbReference type="GO" id="GO:0005634">
    <property type="term" value="C:nucleus"/>
    <property type="evidence" value="ECO:0007669"/>
    <property type="project" value="UniProtKB-SubCell"/>
</dbReference>
<comment type="similarity">
    <text evidence="2">Belongs to the nuclear hormone receptor family.</text>
</comment>
<keyword evidence="8" id="KW-0804">Transcription</keyword>
<keyword evidence="3" id="KW-0479">Metal-binding</keyword>
<keyword evidence="5" id="KW-0862">Zinc</keyword>
<protein>
    <submittedName>
        <fullName evidence="14">Uncharacterized protein</fullName>
    </submittedName>
</protein>
<evidence type="ECO:0000259" key="13">
    <source>
        <dbReference type="PROSITE" id="PS51843"/>
    </source>
</evidence>
<name>A0AAE9D1R2_CAEBR</name>
<dbReference type="GO" id="GO:0003700">
    <property type="term" value="F:DNA-binding transcription factor activity"/>
    <property type="evidence" value="ECO:0007669"/>
    <property type="project" value="InterPro"/>
</dbReference>
<dbReference type="GO" id="GO:0000978">
    <property type="term" value="F:RNA polymerase II cis-regulatory region sequence-specific DNA binding"/>
    <property type="evidence" value="ECO:0007669"/>
    <property type="project" value="InterPro"/>
</dbReference>
<reference evidence="14 15" key="1">
    <citation type="submission" date="2022-02" db="EMBL/GenBank/DDBJ databases">
        <title>Chromosome-level reference genomes for two strains of Caenorhabditis briggsae: an improved platform for comparative genomics.</title>
        <authorList>
            <person name="Stevens L."/>
            <person name="Andersen E.C."/>
        </authorList>
    </citation>
    <scope>NUCLEOTIDE SEQUENCE [LARGE SCALE GENOMIC DNA]</scope>
    <source>
        <strain evidence="14">QX1410_ONT</strain>
        <tissue evidence="14">Whole-organism</tissue>
    </source>
</reference>
<evidence type="ECO:0000259" key="12">
    <source>
        <dbReference type="PROSITE" id="PS51030"/>
    </source>
</evidence>
<evidence type="ECO:0000256" key="7">
    <source>
        <dbReference type="ARBA" id="ARBA00023125"/>
    </source>
</evidence>
<dbReference type="CDD" id="cd06960">
    <property type="entry name" value="NR_DBD_HNF4A"/>
    <property type="match status" value="1"/>
</dbReference>
<dbReference type="EMBL" id="CP090895">
    <property type="protein sequence ID" value="ULT92003.1"/>
    <property type="molecule type" value="Genomic_DNA"/>
</dbReference>
<dbReference type="SUPFAM" id="SSF81321">
    <property type="entry name" value="Family A G protein-coupled receptor-like"/>
    <property type="match status" value="1"/>
</dbReference>
<keyword evidence="6" id="KW-0805">Transcription regulation</keyword>
<evidence type="ECO:0000313" key="14">
    <source>
        <dbReference type="EMBL" id="ULT92003.1"/>
    </source>
</evidence>
<dbReference type="AlphaFoldDB" id="A0AAE9D1R2"/>
<keyword evidence="11" id="KW-0812">Transmembrane</keyword>
<dbReference type="InterPro" id="IPR019428">
    <property type="entry name" value="7TM_GPCR_serpentine_rcpt_Str"/>
</dbReference>
<dbReference type="InterPro" id="IPR000536">
    <property type="entry name" value="Nucl_hrmn_rcpt_lig-bd"/>
</dbReference>
<comment type="subcellular location">
    <subcellularLocation>
        <location evidence="1">Nucleus</location>
    </subcellularLocation>
</comment>
<feature type="transmembrane region" description="Helical" evidence="11">
    <location>
        <begin position="457"/>
        <end position="482"/>
    </location>
</feature>
<keyword evidence="10" id="KW-0539">Nucleus</keyword>
<dbReference type="InterPro" id="IPR001628">
    <property type="entry name" value="Znf_hrmn_rcpt"/>
</dbReference>
<evidence type="ECO:0000256" key="11">
    <source>
        <dbReference type="SAM" id="Phobius"/>
    </source>
</evidence>
<evidence type="ECO:0000256" key="6">
    <source>
        <dbReference type="ARBA" id="ARBA00023015"/>
    </source>
</evidence>
<keyword evidence="11" id="KW-0472">Membrane</keyword>
<feature type="domain" description="Nuclear receptor" evidence="12">
    <location>
        <begin position="28"/>
        <end position="104"/>
    </location>
</feature>
<feature type="transmembrane region" description="Helical" evidence="11">
    <location>
        <begin position="414"/>
        <end position="437"/>
    </location>
</feature>
<feature type="domain" description="NR LBD" evidence="13">
    <location>
        <begin position="157"/>
        <end position="411"/>
    </location>
</feature>
<dbReference type="Gene3D" id="3.30.50.10">
    <property type="entry name" value="Erythroid Transcription Factor GATA-1, subunit A"/>
    <property type="match status" value="1"/>
</dbReference>
<dbReference type="Pfam" id="PF00104">
    <property type="entry name" value="Hormone_recep"/>
    <property type="match status" value="1"/>
</dbReference>
<evidence type="ECO:0000256" key="2">
    <source>
        <dbReference type="ARBA" id="ARBA00005993"/>
    </source>
</evidence>
<dbReference type="PANTHER" id="PTHR45680:SF26">
    <property type="entry name" value="NUCLEAR HORMONE RECEPTOR FAMILY MEMBER NHR-127-RELATED"/>
    <property type="match status" value="1"/>
</dbReference>